<keyword evidence="6" id="KW-0158">Chromosome</keyword>
<evidence type="ECO:0000313" key="23">
    <source>
        <dbReference type="Ensembl" id="ENSRNOP00000078541.1"/>
    </source>
</evidence>
<reference evidence="23" key="3">
    <citation type="submission" date="2025-09" db="UniProtKB">
        <authorList>
            <consortium name="Ensembl"/>
        </authorList>
    </citation>
    <scope>IDENTIFICATION</scope>
    <source>
        <strain evidence="23">Brown Norway</strain>
    </source>
</reference>
<keyword evidence="10" id="KW-0677">Repeat</keyword>
<dbReference type="PANTHER" id="PTHR21567:SF28">
    <property type="entry name" value="CLIP-ASSOCIATING PROTEIN 1"/>
    <property type="match status" value="1"/>
</dbReference>
<evidence type="ECO:0000256" key="5">
    <source>
        <dbReference type="ARBA" id="ARBA00009549"/>
    </source>
</evidence>
<feature type="domain" description="TOG" evidence="22">
    <location>
        <begin position="319"/>
        <end position="551"/>
    </location>
</feature>
<evidence type="ECO:0000256" key="1">
    <source>
        <dbReference type="ARBA" id="ARBA00004186"/>
    </source>
</evidence>
<keyword evidence="13" id="KW-0333">Golgi apparatus</keyword>
<evidence type="ECO:0000256" key="14">
    <source>
        <dbReference type="ARBA" id="ARBA00023212"/>
    </source>
</evidence>
<evidence type="ECO:0000313" key="24">
    <source>
        <dbReference type="Proteomes" id="UP000002494"/>
    </source>
</evidence>
<dbReference type="Pfam" id="PF21041">
    <property type="entry name" value="XMAP215_CLASP_TOG"/>
    <property type="match status" value="1"/>
</dbReference>
<feature type="compositionally biased region" description="Gly residues" evidence="21">
    <location>
        <begin position="694"/>
        <end position="706"/>
    </location>
</feature>
<dbReference type="GO" id="GO:0005813">
    <property type="term" value="C:centrosome"/>
    <property type="evidence" value="ECO:0007669"/>
    <property type="project" value="UniProtKB-SubCell"/>
</dbReference>
<dbReference type="GO" id="GO:0005874">
    <property type="term" value="C:microtubule"/>
    <property type="evidence" value="ECO:0007669"/>
    <property type="project" value="UniProtKB-KW"/>
</dbReference>
<comment type="function">
    <text evidence="17">Microtubule plus-end tracking protein that promotes the stabilization of dynamic microtubules. Involved in the nucleation of noncentrosomal microtubules originating from the trans-Golgi network (TGN). Required for the polarization of the cytoplasmic microtubule arrays in migrating cells towards the leading edge of the cell. May act at the cell cortex to enhance the frequency of rescue of depolymerizing microtubules by attaching their plus-ends to cortical platforms composed of ERC1 and PHLDB2. This cortical microtubule stabilizing activity is regulated at least in part by phosphatidylinositol 3-kinase signaling. Also performs a similar stabilizing function at the kinetochore which is essential for the bipolar alignment of chromosomes on the mitotic spindle.</text>
</comment>
<dbReference type="GO" id="GO:0005794">
    <property type="term" value="C:Golgi apparatus"/>
    <property type="evidence" value="ECO:0007669"/>
    <property type="project" value="UniProtKB-SubCell"/>
</dbReference>
<dbReference type="InterPro" id="IPR011989">
    <property type="entry name" value="ARM-like"/>
</dbReference>
<feature type="compositionally biased region" description="Low complexity" evidence="21">
    <location>
        <begin position="606"/>
        <end position="628"/>
    </location>
</feature>
<feature type="compositionally biased region" description="Low complexity" evidence="21">
    <location>
        <begin position="1102"/>
        <end position="1111"/>
    </location>
</feature>
<dbReference type="FunFam" id="1.25.10.10:FF:000001">
    <property type="entry name" value="CLIP-associating protein 1 isoform 2"/>
    <property type="match status" value="1"/>
</dbReference>
<dbReference type="GO" id="GO:0008017">
    <property type="term" value="F:microtubule binding"/>
    <property type="evidence" value="ECO:0007669"/>
    <property type="project" value="UniProtKB-ARBA"/>
</dbReference>
<dbReference type="Pfam" id="PF23271">
    <property type="entry name" value="HEAT_GCN1"/>
    <property type="match status" value="1"/>
</dbReference>
<keyword evidence="8" id="KW-0132">Cell division</keyword>
<feature type="compositionally biased region" description="Polar residues" evidence="21">
    <location>
        <begin position="1200"/>
        <end position="1209"/>
    </location>
</feature>
<evidence type="ECO:0000256" key="13">
    <source>
        <dbReference type="ARBA" id="ARBA00023034"/>
    </source>
</evidence>
<evidence type="ECO:0000256" key="2">
    <source>
        <dbReference type="ARBA" id="ARBA00004300"/>
    </source>
</evidence>
<dbReference type="GO" id="GO:0005819">
    <property type="term" value="C:spindle"/>
    <property type="evidence" value="ECO:0007669"/>
    <property type="project" value="UniProtKB-SubCell"/>
</dbReference>
<comment type="similarity">
    <text evidence="5">Belongs to the CLASP family.</text>
</comment>
<evidence type="ECO:0000256" key="10">
    <source>
        <dbReference type="ARBA" id="ARBA00022737"/>
    </source>
</evidence>
<evidence type="ECO:0000256" key="6">
    <source>
        <dbReference type="ARBA" id="ARBA00022454"/>
    </source>
</evidence>
<feature type="compositionally biased region" description="Polar residues" evidence="21">
    <location>
        <begin position="645"/>
        <end position="659"/>
    </location>
</feature>
<dbReference type="PANTHER" id="PTHR21567">
    <property type="entry name" value="CLASP"/>
    <property type="match status" value="1"/>
</dbReference>
<dbReference type="FunFam" id="1.25.10.10:FF:000031">
    <property type="entry name" value="CLIP-associating protein 1 isoform 2"/>
    <property type="match status" value="1"/>
</dbReference>
<evidence type="ECO:0000256" key="21">
    <source>
        <dbReference type="SAM" id="MobiDB-lite"/>
    </source>
</evidence>
<evidence type="ECO:0000259" key="22">
    <source>
        <dbReference type="SMART" id="SM01349"/>
    </source>
</evidence>
<feature type="compositionally biased region" description="Polar residues" evidence="21">
    <location>
        <begin position="725"/>
        <end position="734"/>
    </location>
</feature>
<dbReference type="InterPro" id="IPR057546">
    <property type="entry name" value="HEAT_GCN1"/>
</dbReference>
<evidence type="ECO:0000256" key="19">
    <source>
        <dbReference type="ARBA" id="ARBA00083433"/>
    </source>
</evidence>
<feature type="compositionally biased region" description="Polar residues" evidence="21">
    <location>
        <begin position="571"/>
        <end position="597"/>
    </location>
</feature>
<feature type="domain" description="TOG" evidence="22">
    <location>
        <begin position="1246"/>
        <end position="1484"/>
    </location>
</feature>
<gene>
    <name evidence="23 25" type="primary">Clasp1</name>
</gene>
<keyword evidence="14" id="KW-0206">Cytoskeleton</keyword>
<dbReference type="Proteomes" id="UP000002494">
    <property type="component" value="Chromosome 13"/>
</dbReference>
<feature type="region of interest" description="Disordered" evidence="21">
    <location>
        <begin position="1160"/>
        <end position="1226"/>
    </location>
</feature>
<keyword evidence="12" id="KW-0995">Kinetochore</keyword>
<keyword evidence="11" id="KW-0498">Mitosis</keyword>
<evidence type="ECO:0000256" key="4">
    <source>
        <dbReference type="ARBA" id="ARBA00004629"/>
    </source>
</evidence>
<evidence type="ECO:0000256" key="3">
    <source>
        <dbReference type="ARBA" id="ARBA00004601"/>
    </source>
</evidence>
<feature type="compositionally biased region" description="Basic and acidic residues" evidence="21">
    <location>
        <begin position="1160"/>
        <end position="1173"/>
    </location>
</feature>
<evidence type="ECO:0000313" key="25">
    <source>
        <dbReference type="RGD" id="1310970"/>
    </source>
</evidence>
<dbReference type="InterPro" id="IPR016024">
    <property type="entry name" value="ARM-type_fold"/>
</dbReference>
<keyword evidence="9" id="KW-0493">Microtubule</keyword>
<evidence type="ECO:0007829" key="26">
    <source>
        <dbReference type="PeptideAtlas" id="A0A8I5ZL32"/>
    </source>
</evidence>
<dbReference type="InterPro" id="IPR034085">
    <property type="entry name" value="TOG"/>
</dbReference>
<feature type="repeat" description="HEAT" evidence="20">
    <location>
        <begin position="168"/>
        <end position="206"/>
    </location>
</feature>
<accession>A0A8I5ZL32</accession>
<keyword evidence="24" id="KW-1185">Reference proteome</keyword>
<keyword evidence="16" id="KW-0137">Centromere</keyword>
<keyword evidence="7" id="KW-0963">Cytoplasm</keyword>
<dbReference type="GO" id="GO:0000776">
    <property type="term" value="C:kinetochore"/>
    <property type="evidence" value="ECO:0007669"/>
    <property type="project" value="UniProtKB-KW"/>
</dbReference>
<evidence type="ECO:0000256" key="15">
    <source>
        <dbReference type="ARBA" id="ARBA00023306"/>
    </source>
</evidence>
<keyword evidence="15" id="KW-0131">Cell cycle</keyword>
<reference evidence="23" key="2">
    <citation type="submission" date="2025-08" db="UniProtKB">
        <authorList>
            <consortium name="Ensembl"/>
        </authorList>
    </citation>
    <scope>IDENTIFICATION</scope>
    <source>
        <strain evidence="23">Brown Norway</strain>
    </source>
</reference>
<feature type="compositionally biased region" description="Polar residues" evidence="21">
    <location>
        <begin position="1078"/>
        <end position="1093"/>
    </location>
</feature>
<feature type="compositionally biased region" description="Low complexity" evidence="21">
    <location>
        <begin position="548"/>
        <end position="567"/>
    </location>
</feature>
<feature type="region of interest" description="Disordered" evidence="21">
    <location>
        <begin position="1078"/>
        <end position="1120"/>
    </location>
</feature>
<evidence type="ECO:0000256" key="12">
    <source>
        <dbReference type="ARBA" id="ARBA00022838"/>
    </source>
</evidence>
<evidence type="ECO:0000256" key="16">
    <source>
        <dbReference type="ARBA" id="ARBA00023328"/>
    </source>
</evidence>
<feature type="region of interest" description="Disordered" evidence="21">
    <location>
        <begin position="543"/>
        <end position="749"/>
    </location>
</feature>
<dbReference type="Pfam" id="PF12348">
    <property type="entry name" value="CLASP_N"/>
    <property type="match status" value="1"/>
</dbReference>
<dbReference type="InterPro" id="IPR024395">
    <property type="entry name" value="CLASP_N_dom"/>
</dbReference>
<dbReference type="GO" id="GO:0051301">
    <property type="term" value="P:cell division"/>
    <property type="evidence" value="ECO:0007669"/>
    <property type="project" value="UniProtKB-KW"/>
</dbReference>
<dbReference type="SUPFAM" id="SSF48371">
    <property type="entry name" value="ARM repeat"/>
    <property type="match status" value="2"/>
</dbReference>
<reference evidence="23" key="1">
    <citation type="submission" date="2024-01" db="EMBL/GenBank/DDBJ databases">
        <title>GRCr8: a new rat reference genome assembly contstructed from accurate long reads and long range scaffolding.</title>
        <authorList>
            <person name="Doris P.A."/>
            <person name="Kalbfleisch T."/>
            <person name="Li K."/>
            <person name="Howe K."/>
            <person name="Wood J."/>
        </authorList>
    </citation>
    <scope>NUCLEOTIDE SEQUENCE [LARGE SCALE GENOMIC DNA]</scope>
    <source>
        <strain evidence="23">Brown Norway</strain>
    </source>
</reference>
<dbReference type="GeneTree" id="ENSGT00940000154817"/>
<dbReference type="AGR" id="RGD:1310970"/>
<dbReference type="PROSITE" id="PS50077">
    <property type="entry name" value="HEAT_REPEAT"/>
    <property type="match status" value="1"/>
</dbReference>
<proteinExistence type="evidence at protein level"/>
<feature type="compositionally biased region" description="Low complexity" evidence="21">
    <location>
        <begin position="252"/>
        <end position="266"/>
    </location>
</feature>
<dbReference type="InterPro" id="IPR048491">
    <property type="entry name" value="XMAP215_CLASP_TOG"/>
</dbReference>
<dbReference type="GO" id="GO:0007026">
    <property type="term" value="P:negative regulation of microtubule depolymerization"/>
    <property type="evidence" value="ECO:0007669"/>
    <property type="project" value="UniProtKB-ARBA"/>
</dbReference>
<evidence type="ECO:0000256" key="7">
    <source>
        <dbReference type="ARBA" id="ARBA00022490"/>
    </source>
</evidence>
<protein>
    <recommendedName>
        <fullName evidence="18">CLIP-associating protein 1</fullName>
    </recommendedName>
    <alternativeName>
        <fullName evidence="19">Cytoplasmic linker-associated protein 1</fullName>
    </alternativeName>
</protein>
<feature type="domain" description="TOG" evidence="22">
    <location>
        <begin position="1"/>
        <end position="232"/>
    </location>
</feature>
<organism evidence="23 24">
    <name type="scientific">Rattus norvegicus</name>
    <name type="common">Rat</name>
    <dbReference type="NCBI Taxonomy" id="10116"/>
    <lineage>
        <taxon>Eukaryota</taxon>
        <taxon>Metazoa</taxon>
        <taxon>Chordata</taxon>
        <taxon>Craniata</taxon>
        <taxon>Vertebrata</taxon>
        <taxon>Euteleostomi</taxon>
        <taxon>Mammalia</taxon>
        <taxon>Eutheria</taxon>
        <taxon>Euarchontoglires</taxon>
        <taxon>Glires</taxon>
        <taxon>Rodentia</taxon>
        <taxon>Myomorpha</taxon>
        <taxon>Muroidea</taxon>
        <taxon>Muridae</taxon>
        <taxon>Murinae</taxon>
        <taxon>Rattus</taxon>
    </lineage>
</organism>
<dbReference type="Ensembl" id="ENSRNOT00000106487.2">
    <property type="protein sequence ID" value="ENSRNOP00000078541.1"/>
    <property type="gene ID" value="ENSRNOG00000002376.10"/>
</dbReference>
<evidence type="ECO:0000256" key="20">
    <source>
        <dbReference type="PROSITE-ProRule" id="PRU00103"/>
    </source>
</evidence>
<comment type="subcellular location">
    <subcellularLocation>
        <location evidence="4">Chromosome</location>
        <location evidence="4">Centromere</location>
        <location evidence="4">Kinetochore</location>
    </subcellularLocation>
    <subcellularLocation>
        <location evidence="2">Cytoplasm</location>
        <location evidence="2">Cytoskeleton</location>
        <location evidence="2">Microtubule organizing center</location>
        <location evidence="2">Centrosome</location>
    </subcellularLocation>
    <subcellularLocation>
        <location evidence="1">Cytoplasm</location>
        <location evidence="1">Cytoskeleton</location>
        <location evidence="1">Spindle</location>
    </subcellularLocation>
    <subcellularLocation>
        <location evidence="3">Golgi apparatus</location>
        <location evidence="3">trans-Golgi network</location>
    </subcellularLocation>
</comment>
<feature type="region of interest" description="Disordered" evidence="21">
    <location>
        <begin position="793"/>
        <end position="812"/>
    </location>
</feature>
<dbReference type="RGD" id="1310970">
    <property type="gene designation" value="Clasp1"/>
</dbReference>
<evidence type="ECO:0000256" key="11">
    <source>
        <dbReference type="ARBA" id="ARBA00022776"/>
    </source>
</evidence>
<dbReference type="SMART" id="SM01349">
    <property type="entry name" value="TOG"/>
    <property type="match status" value="3"/>
</dbReference>
<dbReference type="FunFam" id="1.25.10.10:FF:000005">
    <property type="entry name" value="CLIP-associating protein 1 isoform 2"/>
    <property type="match status" value="1"/>
</dbReference>
<dbReference type="FunFam" id="1.25.10.10:FF:000006">
    <property type="entry name" value="CLIP-associating protein 1 isoform 2"/>
    <property type="match status" value="1"/>
</dbReference>
<dbReference type="GO" id="GO:0030010">
    <property type="term" value="P:establishment of cell polarity"/>
    <property type="evidence" value="ECO:0007669"/>
    <property type="project" value="UniProtKB-ARBA"/>
</dbReference>
<feature type="compositionally biased region" description="Low complexity" evidence="21">
    <location>
        <begin position="674"/>
        <end position="693"/>
    </location>
</feature>
<dbReference type="InterPro" id="IPR021133">
    <property type="entry name" value="HEAT_type_2"/>
</dbReference>
<evidence type="ECO:0000256" key="18">
    <source>
        <dbReference type="ARBA" id="ARBA00071710"/>
    </source>
</evidence>
<feature type="region of interest" description="Disordered" evidence="21">
    <location>
        <begin position="235"/>
        <end position="275"/>
    </location>
</feature>
<name>A0A8I5ZL32_RAT</name>
<sequence length="1495" mass="164541">MEPRMESCLAQVLQKDVGKRLQVGQELIDYFSDKQKSADLEHDQTMLDKLVDGLATSWVNSSNYKVVLLGMDILSALVTRLQDRFKAQIGTVLPSLIDRLGDAKDSVREQDQTLLLKIMDQAANPQYVWDRMLGGFKHKNFRTREGICLCLIATLNASGAQTLTLSKIVPHICNLLGDPNSQVRDAAINSLVEIYRHVGERVRADLSKKGLPQSRLNVIFTKFDEVQKSGNMIQSANDKNFDDEDSVDGNRPSSASSSSSKAPSSSRRNVSMGTTRRLMASSLGSKSSAAKEGAGAVDEEDFIKAFDDVPVVQIYSSRDLEESINKIREILSDDKHDWEQRVNALKKIRSLLLAGAAEYDNFFQHLRLLDGAFKLSAKDLRSQVVREACITLGHLSSVLGNKFDHGAEAIMPTIFNLIPNSAKIMATSGVVAVRLIIRHTHIPRLIPVITSNCTSKSVAVRRRCFEFLDLLLQEWQTHSLERHISVLAETIKKGIHDADSEARIEARKCYWGFHSHFSREAEHLYHTLESSYQKALQSHLKNSDSIVSLPQSDRSSSSSQESLNRPLSAKRSPTGSTASRGSTVSTKSMSTTGSLQRSRSDIDVNAAASAKSKVSSSSGSTAFSSAAALPPGSYASLGRIRTRRQSSGSTTNVASTSSDSRGRSRAKVVSQSQRSRSANPAGAGSRSSSPGKLLGSGYGGLAGGSSRGPPVTPSSEKRSKIPRSQGCSRETSPNRIGLDRFGLGQSGRIPGSVSAMRVLSTSTDLEAAVADALLLGDARSKKKPVRRRYEPYGMYSDDDANSDASSVCSERSYGSRNGGIPHYLRQTEDVAEVLNHCASSNWSERKEGLLGLQNLLKSQRTLSRVELKRLCEIFTRMFADPHSKIADSEAECEDKEGNLFPSEGSCPRVFSMFLETLVDFIIIHKDDLQDWLFVLLTQLLKKMGADLLGSVQAKVQKALDVTRDSFPFDQQFNILMRFIVDQTQTPNLKVKVAILKYIESLARQMDPTDFVNSSETRLAVSRIITWTTEPKSSDVRKAAQIVLISLFELNTPEFTMLLGALPKTFQDGATKLLHNHLKNSSNAGVGSPSNTIGRTPSRHPSSRTSPLTSPTNCSHGGLSPSMLDYDTENLNSEEIYSSLRGVTEAIEKFSFRSQEDLNEPIKRDGKKDCDIVSRDGGAASPATEGRGGSEVEGGRMALDNKTSLLNTQPPRAFPGPRAREYNPYPYSDTINTYDKTALKEAVFDDDMEQLRDVPIDHSDLVADLLKELSNHNERVEERKGALLELLKITREDSLGVWEEHFKTILLLLLETLGDKDHSIRALALRVLREILRNQPARFKNYAELTIMKTLEAHKDSHKEVVRAAEEAASTLASSIHPEQCIKVLCPIIQTADYPINLAAIKMQTKVVERITKESLLQLLVDIIPGLLQGYDNTESSVRKASVFCLVAIYSVIGEDLKPHLAQLTGSKMKLLNLYIKRAQTTNSNSSSSSDVSTHS</sequence>
<keyword evidence="26" id="KW-1267">Proteomics identification</keyword>
<evidence type="ECO:0000256" key="17">
    <source>
        <dbReference type="ARBA" id="ARBA00055763"/>
    </source>
</evidence>
<evidence type="ECO:0000256" key="9">
    <source>
        <dbReference type="ARBA" id="ARBA00022701"/>
    </source>
</evidence>
<dbReference type="Gene3D" id="1.25.10.10">
    <property type="entry name" value="Leucine-rich Repeat Variant"/>
    <property type="match status" value="4"/>
</dbReference>
<evidence type="ECO:0000256" key="8">
    <source>
        <dbReference type="ARBA" id="ARBA00022618"/>
    </source>
</evidence>